<protein>
    <submittedName>
        <fullName evidence="2">Uncharacterized protein</fullName>
    </submittedName>
</protein>
<feature type="transmembrane region" description="Helical" evidence="1">
    <location>
        <begin position="20"/>
        <end position="41"/>
    </location>
</feature>
<proteinExistence type="predicted"/>
<dbReference type="HOGENOM" id="CLU_2597630_0_0_2"/>
<keyword evidence="1" id="KW-0472">Membrane</keyword>
<dbReference type="AlphaFoldDB" id="U1N8W6"/>
<evidence type="ECO:0000313" key="2">
    <source>
        <dbReference type="EMBL" id="ERG93195.1"/>
    </source>
</evidence>
<keyword evidence="1" id="KW-1133">Transmembrane helix</keyword>
<keyword evidence="1" id="KW-0812">Transmembrane</keyword>
<sequence length="79" mass="8942">MQRRSYRLQRHLAAGGLDKIVIAVACFLTRIFVGFVVQRGFTGGDVLASESVVYEVLSTPEKRLYYTQQVRGHRSSPRV</sequence>
<evidence type="ECO:0000313" key="3">
    <source>
        <dbReference type="Proteomes" id="UP000030649"/>
    </source>
</evidence>
<gene>
    <name evidence="2" type="ORF">J07HQW1_03254</name>
</gene>
<reference evidence="2 3" key="1">
    <citation type="journal article" date="2013" name="PLoS ONE">
        <title>Assembly-driven community genomics of a hypersaline microbial ecosystem.</title>
        <authorList>
            <person name="Podell S."/>
            <person name="Ugalde J.A."/>
            <person name="Narasingarao P."/>
            <person name="Banfield J.F."/>
            <person name="Heidelberg K.B."/>
            <person name="Allen E.E."/>
        </authorList>
    </citation>
    <scope>NUCLEOTIDE SEQUENCE [LARGE SCALE GENOMIC DNA]</scope>
    <source>
        <strain evidence="3">J07HQW1</strain>
    </source>
</reference>
<dbReference type="Proteomes" id="UP000030649">
    <property type="component" value="Unassembled WGS sequence"/>
</dbReference>
<evidence type="ECO:0000256" key="1">
    <source>
        <dbReference type="SAM" id="Phobius"/>
    </source>
</evidence>
<organism evidence="2 3">
    <name type="scientific">Haloquadratum walsbyi J07HQW1</name>
    <dbReference type="NCBI Taxonomy" id="1238424"/>
    <lineage>
        <taxon>Archaea</taxon>
        <taxon>Methanobacteriati</taxon>
        <taxon>Methanobacteriota</taxon>
        <taxon>Stenosarchaea group</taxon>
        <taxon>Halobacteria</taxon>
        <taxon>Halobacteriales</taxon>
        <taxon>Haloferacaceae</taxon>
        <taxon>Haloquadratum</taxon>
    </lineage>
</organism>
<accession>U1N8W6</accession>
<dbReference type="EMBL" id="KE356560">
    <property type="protein sequence ID" value="ERG93195.1"/>
    <property type="molecule type" value="Genomic_DNA"/>
</dbReference>
<name>U1N8W6_9EURY</name>